<dbReference type="Gene3D" id="2.160.10.10">
    <property type="entry name" value="Hexapeptide repeat proteins"/>
    <property type="match status" value="1"/>
</dbReference>
<keyword evidence="7" id="KW-1185">Reference proteome</keyword>
<dbReference type="InterPro" id="IPR002618">
    <property type="entry name" value="UDPGP_fam"/>
</dbReference>
<keyword evidence="2 6" id="KW-0808">Transferase</keyword>
<dbReference type="PIRSF" id="PIRSF000806">
    <property type="entry name" value="UDPGP"/>
    <property type="match status" value="1"/>
</dbReference>
<evidence type="ECO:0000256" key="3">
    <source>
        <dbReference type="ARBA" id="ARBA00022695"/>
    </source>
</evidence>
<organism evidence="6 7">
    <name type="scientific">Mumia flava</name>
    <dbReference type="NCBI Taxonomy" id="1348852"/>
    <lineage>
        <taxon>Bacteria</taxon>
        <taxon>Bacillati</taxon>
        <taxon>Actinomycetota</taxon>
        <taxon>Actinomycetes</taxon>
        <taxon>Propionibacteriales</taxon>
        <taxon>Nocardioidaceae</taxon>
        <taxon>Mumia</taxon>
    </lineage>
</organism>
<keyword evidence="3 6" id="KW-0548">Nucleotidyltransferase</keyword>
<accession>A0A2M9BG53</accession>
<feature type="binding site" evidence="5">
    <location>
        <position position="94"/>
    </location>
    <ligand>
        <name>UTP</name>
        <dbReference type="ChEBI" id="CHEBI:46398"/>
    </ligand>
</feature>
<sequence>MNDMSAEGLAAARAKMEAAGVPHRAIEVFAHYYGELEAGATGMIPEADVDPLDPPPRLAEIDVDEATARDALAQTVVGKLNGGLGTSMGMDKAKSLLPVRGDQSFLDVLVEQVRRVRTRYDVSLPMVLMNSFRTRDDTLEALGRHPDLPVDGLPQDFVQNREPKLRSDDLTPVEWPADPSLEWTPPGHGDLYTALDASGALRAFLDAGYRYLCMSNSDNLGGYPDPRIAGWFASSGAPYAAEVCRRTPADVKGGYLVRRKSDGRLVLRETAQTPPEDADLAADITRHRWFHTNNLWFDLEALAAAIEEHDGVLGLPLIRNVKTVDPADSSSPEVIQIESAMGAAVQVFDGATAIEVERDRFLPVKTTDDLLLVRSDFYRLDDDARLVAAEDDAPLVRLDKAHYKLIGDFDARFPAGPPSLVDARSFTVDGDWTFGADVRVVGEVEVADSGSAGRIDDGTMLSGA</sequence>
<dbReference type="PANTHER" id="PTHR43511">
    <property type="match status" value="1"/>
</dbReference>
<protein>
    <submittedName>
        <fullName evidence="6">UTP--glucose-1-phosphate uridylyltransferase</fullName>
    </submittedName>
</protein>
<dbReference type="AlphaFoldDB" id="A0A2M9BG53"/>
<dbReference type="EMBL" id="PGEZ01000001">
    <property type="protein sequence ID" value="PJJ56911.1"/>
    <property type="molecule type" value="Genomic_DNA"/>
</dbReference>
<evidence type="ECO:0000256" key="1">
    <source>
        <dbReference type="ARBA" id="ARBA00010401"/>
    </source>
</evidence>
<evidence type="ECO:0000256" key="4">
    <source>
        <dbReference type="PIRSR" id="PIRSR000806-1"/>
    </source>
</evidence>
<feature type="binding site" evidence="4">
    <location>
        <position position="188"/>
    </location>
    <ligand>
        <name>substrate</name>
    </ligand>
</feature>
<feature type="binding site" evidence="5">
    <location>
        <position position="365"/>
    </location>
    <ligand>
        <name>UTP</name>
        <dbReference type="ChEBI" id="CHEBI:46398"/>
    </ligand>
</feature>
<dbReference type="GO" id="GO:0006011">
    <property type="term" value="P:UDP-alpha-D-glucose metabolic process"/>
    <property type="evidence" value="ECO:0007669"/>
    <property type="project" value="InterPro"/>
</dbReference>
<evidence type="ECO:0000313" key="7">
    <source>
        <dbReference type="Proteomes" id="UP000230842"/>
    </source>
</evidence>
<dbReference type="Gene3D" id="3.90.550.10">
    <property type="entry name" value="Spore Coat Polysaccharide Biosynthesis Protein SpsA, Chain A"/>
    <property type="match status" value="1"/>
</dbReference>
<dbReference type="InterPro" id="IPR016267">
    <property type="entry name" value="UDPGP_trans"/>
</dbReference>
<evidence type="ECO:0000256" key="5">
    <source>
        <dbReference type="PIRSR" id="PIRSR000806-2"/>
    </source>
</evidence>
<gene>
    <name evidence="6" type="ORF">CLV56_1127</name>
</gene>
<dbReference type="Pfam" id="PF01704">
    <property type="entry name" value="UDPGP"/>
    <property type="match status" value="1"/>
</dbReference>
<dbReference type="InterPro" id="IPR029044">
    <property type="entry name" value="Nucleotide-diphossugar_trans"/>
</dbReference>
<reference evidence="6 7" key="1">
    <citation type="submission" date="2017-11" db="EMBL/GenBank/DDBJ databases">
        <title>Genomic Encyclopedia of Archaeal and Bacterial Type Strains, Phase II (KMG-II): From Individual Species to Whole Genera.</title>
        <authorList>
            <person name="Goeker M."/>
        </authorList>
    </citation>
    <scope>NUCLEOTIDE SEQUENCE [LARGE SCALE GENOMIC DNA]</scope>
    <source>
        <strain evidence="6 7">DSM 27763</strain>
    </source>
</reference>
<dbReference type="GO" id="GO:0003983">
    <property type="term" value="F:UTP:glucose-1-phosphate uridylyltransferase activity"/>
    <property type="evidence" value="ECO:0007669"/>
    <property type="project" value="InterPro"/>
</dbReference>
<evidence type="ECO:0000313" key="6">
    <source>
        <dbReference type="EMBL" id="PJJ56911.1"/>
    </source>
</evidence>
<evidence type="ECO:0000256" key="2">
    <source>
        <dbReference type="ARBA" id="ARBA00022679"/>
    </source>
</evidence>
<comment type="similarity">
    <text evidence="1">Belongs to the UDPGP type 1 family.</text>
</comment>
<feature type="binding site" evidence="5">
    <location>
        <position position="159"/>
    </location>
    <ligand>
        <name>UTP</name>
        <dbReference type="ChEBI" id="CHEBI:46398"/>
    </ligand>
</feature>
<dbReference type="Proteomes" id="UP000230842">
    <property type="component" value="Unassembled WGS sequence"/>
</dbReference>
<feature type="binding site" evidence="5">
    <location>
        <position position="218"/>
    </location>
    <ligand>
        <name>UTP</name>
        <dbReference type="ChEBI" id="CHEBI:46398"/>
    </ligand>
</feature>
<proteinExistence type="inferred from homology"/>
<feature type="binding site" evidence="5">
    <location>
        <position position="187"/>
    </location>
    <ligand>
        <name>UTP</name>
        <dbReference type="ChEBI" id="CHEBI:46398"/>
    </ligand>
</feature>
<dbReference type="SUPFAM" id="SSF53448">
    <property type="entry name" value="Nucleotide-diphospho-sugar transferases"/>
    <property type="match status" value="1"/>
</dbReference>
<name>A0A2M9BG53_9ACTN</name>
<comment type="caution">
    <text evidence="6">The sequence shown here is derived from an EMBL/GenBank/DDBJ whole genome shotgun (WGS) entry which is preliminary data.</text>
</comment>